<keyword evidence="5 7" id="KW-0378">Hydrolase</keyword>
<organism evidence="10 11">
    <name type="scientific">Glonium stellatum</name>
    <dbReference type="NCBI Taxonomy" id="574774"/>
    <lineage>
        <taxon>Eukaryota</taxon>
        <taxon>Fungi</taxon>
        <taxon>Dikarya</taxon>
        <taxon>Ascomycota</taxon>
        <taxon>Pezizomycotina</taxon>
        <taxon>Dothideomycetes</taxon>
        <taxon>Pleosporomycetidae</taxon>
        <taxon>Gloniales</taxon>
        <taxon>Gloniaceae</taxon>
        <taxon>Glonium</taxon>
    </lineage>
</organism>
<gene>
    <name evidence="10" type="ORF">AOQ84DRAFT_408489</name>
</gene>
<feature type="active site" evidence="6">
    <location>
        <position position="275"/>
    </location>
</feature>
<keyword evidence="11" id="KW-1185">Reference proteome</keyword>
<dbReference type="InterPro" id="IPR001969">
    <property type="entry name" value="Aspartic_peptidase_AS"/>
</dbReference>
<dbReference type="PROSITE" id="PS51767">
    <property type="entry name" value="PEPTIDASE_A1"/>
    <property type="match status" value="1"/>
</dbReference>
<dbReference type="Gene3D" id="2.40.70.10">
    <property type="entry name" value="Acid Proteases"/>
    <property type="match status" value="2"/>
</dbReference>
<dbReference type="InterPro" id="IPR001461">
    <property type="entry name" value="Aspartic_peptidase_A1"/>
</dbReference>
<dbReference type="SUPFAM" id="SSF50630">
    <property type="entry name" value="Acid proteases"/>
    <property type="match status" value="1"/>
</dbReference>
<proteinExistence type="inferred from homology"/>
<keyword evidence="3 8" id="KW-0732">Signal</keyword>
<dbReference type="InterPro" id="IPR021109">
    <property type="entry name" value="Peptidase_aspartic_dom_sf"/>
</dbReference>
<dbReference type="EMBL" id="KV749817">
    <property type="protein sequence ID" value="OCL07673.1"/>
    <property type="molecule type" value="Genomic_DNA"/>
</dbReference>
<dbReference type="PANTHER" id="PTHR47966">
    <property type="entry name" value="BETA-SITE APP-CLEAVING ENZYME, ISOFORM A-RELATED"/>
    <property type="match status" value="1"/>
</dbReference>
<dbReference type="Pfam" id="PF00026">
    <property type="entry name" value="Asp"/>
    <property type="match status" value="1"/>
</dbReference>
<comment type="similarity">
    <text evidence="1 7">Belongs to the peptidase A1 family.</text>
</comment>
<dbReference type="PANTHER" id="PTHR47966:SF65">
    <property type="entry name" value="ASPARTIC-TYPE ENDOPEPTIDASE"/>
    <property type="match status" value="1"/>
</dbReference>
<dbReference type="PRINTS" id="PR00792">
    <property type="entry name" value="PEPSIN"/>
</dbReference>
<reference evidence="10 11" key="1">
    <citation type="journal article" date="2016" name="Nat. Commun.">
        <title>Ectomycorrhizal ecology is imprinted in the genome of the dominant symbiotic fungus Cenococcum geophilum.</title>
        <authorList>
            <consortium name="DOE Joint Genome Institute"/>
            <person name="Peter M."/>
            <person name="Kohler A."/>
            <person name="Ohm R.A."/>
            <person name="Kuo A."/>
            <person name="Krutzmann J."/>
            <person name="Morin E."/>
            <person name="Arend M."/>
            <person name="Barry K.W."/>
            <person name="Binder M."/>
            <person name="Choi C."/>
            <person name="Clum A."/>
            <person name="Copeland A."/>
            <person name="Grisel N."/>
            <person name="Haridas S."/>
            <person name="Kipfer T."/>
            <person name="LaButti K."/>
            <person name="Lindquist E."/>
            <person name="Lipzen A."/>
            <person name="Maire R."/>
            <person name="Meier B."/>
            <person name="Mihaltcheva S."/>
            <person name="Molinier V."/>
            <person name="Murat C."/>
            <person name="Poggeler S."/>
            <person name="Quandt C.A."/>
            <person name="Sperisen C."/>
            <person name="Tritt A."/>
            <person name="Tisserant E."/>
            <person name="Crous P.W."/>
            <person name="Henrissat B."/>
            <person name="Nehls U."/>
            <person name="Egli S."/>
            <person name="Spatafora J.W."/>
            <person name="Grigoriev I.V."/>
            <person name="Martin F.M."/>
        </authorList>
    </citation>
    <scope>NUCLEOTIDE SEQUENCE [LARGE SCALE GENOMIC DNA]</scope>
    <source>
        <strain evidence="10 11">CBS 207.34</strain>
    </source>
</reference>
<evidence type="ECO:0000259" key="9">
    <source>
        <dbReference type="PROSITE" id="PS51767"/>
    </source>
</evidence>
<evidence type="ECO:0000256" key="7">
    <source>
        <dbReference type="RuleBase" id="RU000454"/>
    </source>
</evidence>
<name>A0A8E2EZU7_9PEZI</name>
<dbReference type="InterPro" id="IPR033876">
    <property type="entry name" value="SAP-like"/>
</dbReference>
<feature type="domain" description="Peptidase A1" evidence="9">
    <location>
        <begin position="64"/>
        <end position="381"/>
    </location>
</feature>
<evidence type="ECO:0000256" key="8">
    <source>
        <dbReference type="SAM" id="SignalP"/>
    </source>
</evidence>
<accession>A0A8E2EZU7</accession>
<evidence type="ECO:0000256" key="4">
    <source>
        <dbReference type="ARBA" id="ARBA00022750"/>
    </source>
</evidence>
<dbReference type="AlphaFoldDB" id="A0A8E2EZU7"/>
<feature type="chain" id="PRO_5034359395" evidence="8">
    <location>
        <begin position="19"/>
        <end position="407"/>
    </location>
</feature>
<feature type="signal peptide" evidence="8">
    <location>
        <begin position="1"/>
        <end position="18"/>
    </location>
</feature>
<evidence type="ECO:0000256" key="1">
    <source>
        <dbReference type="ARBA" id="ARBA00007447"/>
    </source>
</evidence>
<dbReference type="CDD" id="cd05474">
    <property type="entry name" value="SAP_like"/>
    <property type="match status" value="1"/>
</dbReference>
<feature type="non-terminal residue" evidence="10">
    <location>
        <position position="1"/>
    </location>
</feature>
<dbReference type="GO" id="GO:0004190">
    <property type="term" value="F:aspartic-type endopeptidase activity"/>
    <property type="evidence" value="ECO:0007669"/>
    <property type="project" value="UniProtKB-KW"/>
</dbReference>
<evidence type="ECO:0000256" key="6">
    <source>
        <dbReference type="PIRSR" id="PIRSR601461-1"/>
    </source>
</evidence>
<protein>
    <submittedName>
        <fullName evidence="10">Acid protease</fullName>
    </submittedName>
</protein>
<keyword evidence="2 7" id="KW-0645">Protease</keyword>
<evidence type="ECO:0000313" key="10">
    <source>
        <dbReference type="EMBL" id="OCL07673.1"/>
    </source>
</evidence>
<dbReference type="OrthoDB" id="771136at2759"/>
<feature type="active site" evidence="6">
    <location>
        <position position="82"/>
    </location>
</feature>
<dbReference type="Proteomes" id="UP000250140">
    <property type="component" value="Unassembled WGS sequence"/>
</dbReference>
<evidence type="ECO:0000256" key="3">
    <source>
        <dbReference type="ARBA" id="ARBA00022729"/>
    </source>
</evidence>
<dbReference type="GO" id="GO:0006508">
    <property type="term" value="P:proteolysis"/>
    <property type="evidence" value="ECO:0007669"/>
    <property type="project" value="UniProtKB-KW"/>
</dbReference>
<evidence type="ECO:0000256" key="2">
    <source>
        <dbReference type="ARBA" id="ARBA00022670"/>
    </source>
</evidence>
<sequence length="407" mass="42439">MASSLLTAILSLTALSSAITIPRRDIESNFLKLPAVAVDKPQTQHEAKRQEVLPLANSQTGTRYIINFSIGTPPQSVSVALDTGSSDTWVNPTCSAAGIQDSIDLCNSFPLYDPSASTTSDDTGISISLAYGKGAAEVEYFTDDFLLGGTKVVAQQFGVASSSSDLPTGLMGVGPGIELTGYPTIIDQLASQGITNSRAFSLDLRDVDSSNGAIIFGGIDTMKYIGPLEKCPIIPAASAPDGFDRYWINMNSVGITKSGDIPKVYPDSSTPVFLDSGGTLSRLPTPIFNAIVADFPGATLDTSGSGLYIVDCSVASQSGTVDFAFGNTIVHVPYHEFIWFAGNNTCFVGVAADDSAPVLGDSFLRAAFVVYDQDNQNLHLANTADCGTNVVAIGKGPDAVPSITGGC</sequence>
<dbReference type="InterPro" id="IPR033121">
    <property type="entry name" value="PEPTIDASE_A1"/>
</dbReference>
<dbReference type="PROSITE" id="PS00141">
    <property type="entry name" value="ASP_PROTEASE"/>
    <property type="match status" value="1"/>
</dbReference>
<evidence type="ECO:0000313" key="11">
    <source>
        <dbReference type="Proteomes" id="UP000250140"/>
    </source>
</evidence>
<keyword evidence="4 7" id="KW-0064">Aspartyl protease</keyword>
<evidence type="ECO:0000256" key="5">
    <source>
        <dbReference type="ARBA" id="ARBA00022801"/>
    </source>
</evidence>